<accession>A0ABQ3HVG4</accession>
<evidence type="ECO:0000256" key="1">
    <source>
        <dbReference type="SAM" id="MobiDB-lite"/>
    </source>
</evidence>
<feature type="region of interest" description="Disordered" evidence="1">
    <location>
        <begin position="40"/>
        <end position="68"/>
    </location>
</feature>
<dbReference type="InterPro" id="IPR043738">
    <property type="entry name" value="DUF5683"/>
</dbReference>
<evidence type="ECO:0000256" key="2">
    <source>
        <dbReference type="SAM" id="SignalP"/>
    </source>
</evidence>
<dbReference type="RefSeq" id="WP_189626755.1">
    <property type="nucleotide sequence ID" value="NZ_BNAF01000008.1"/>
</dbReference>
<gene>
    <name evidence="4" type="ORF">GCM10017764_22390</name>
</gene>
<dbReference type="Pfam" id="PF18935">
    <property type="entry name" value="DUF5683"/>
    <property type="match status" value="1"/>
</dbReference>
<evidence type="ECO:0000259" key="3">
    <source>
        <dbReference type="Pfam" id="PF18935"/>
    </source>
</evidence>
<sequence length="251" mass="28910">MRYIVTALFLFFSFFVVQAQQDSTKAATLKEKLQTADSIATAQDTTKKDTTKKEETRKERRERERAQKERDKYYYKGIKKDSARLAIEHVSRVAWKRSLMVPGWGQYTNGGLWWVKVPIIYGGLVTGYLVFDYWQWYYKKFLDELAFRVETNGQEGSRDPDLQFYSTQGLVTQKDYARRNRDLTILITVGFWGLNAIEAYVDSMLKNRWNIGSAITMKVGPTFVPSYGFSGNSVLGGYGMAPGIKLTMNIK</sequence>
<evidence type="ECO:0000313" key="4">
    <source>
        <dbReference type="EMBL" id="GHE38757.1"/>
    </source>
</evidence>
<feature type="chain" id="PRO_5045322473" description="DUF5683 domain-containing protein" evidence="2">
    <location>
        <begin position="20"/>
        <end position="251"/>
    </location>
</feature>
<feature type="compositionally biased region" description="Basic and acidic residues" evidence="1">
    <location>
        <begin position="45"/>
        <end position="68"/>
    </location>
</feature>
<dbReference type="EMBL" id="BNAF01000008">
    <property type="protein sequence ID" value="GHE38757.1"/>
    <property type="molecule type" value="Genomic_DNA"/>
</dbReference>
<keyword evidence="5" id="KW-1185">Reference proteome</keyword>
<organism evidence="4 5">
    <name type="scientific">Sphingobacterium griseoflavum</name>
    <dbReference type="NCBI Taxonomy" id="1474952"/>
    <lineage>
        <taxon>Bacteria</taxon>
        <taxon>Pseudomonadati</taxon>
        <taxon>Bacteroidota</taxon>
        <taxon>Sphingobacteriia</taxon>
        <taxon>Sphingobacteriales</taxon>
        <taxon>Sphingobacteriaceae</taxon>
        <taxon>Sphingobacterium</taxon>
    </lineage>
</organism>
<evidence type="ECO:0000313" key="5">
    <source>
        <dbReference type="Proteomes" id="UP000620550"/>
    </source>
</evidence>
<feature type="signal peptide" evidence="2">
    <location>
        <begin position="1"/>
        <end position="19"/>
    </location>
</feature>
<feature type="domain" description="DUF5683" evidence="3">
    <location>
        <begin position="91"/>
        <end position="249"/>
    </location>
</feature>
<reference evidence="5" key="1">
    <citation type="journal article" date="2019" name="Int. J. Syst. Evol. Microbiol.">
        <title>The Global Catalogue of Microorganisms (GCM) 10K type strain sequencing project: providing services to taxonomists for standard genome sequencing and annotation.</title>
        <authorList>
            <consortium name="The Broad Institute Genomics Platform"/>
            <consortium name="The Broad Institute Genome Sequencing Center for Infectious Disease"/>
            <person name="Wu L."/>
            <person name="Ma J."/>
        </authorList>
    </citation>
    <scope>NUCLEOTIDE SEQUENCE [LARGE SCALE GENOMIC DNA]</scope>
    <source>
        <strain evidence="5">CGMCC 1.12966</strain>
    </source>
</reference>
<protein>
    <recommendedName>
        <fullName evidence="3">DUF5683 domain-containing protein</fullName>
    </recommendedName>
</protein>
<comment type="caution">
    <text evidence="4">The sequence shown here is derived from an EMBL/GenBank/DDBJ whole genome shotgun (WGS) entry which is preliminary data.</text>
</comment>
<keyword evidence="2" id="KW-0732">Signal</keyword>
<name>A0ABQ3HVG4_9SPHI</name>
<proteinExistence type="predicted"/>
<dbReference type="Proteomes" id="UP000620550">
    <property type="component" value="Unassembled WGS sequence"/>
</dbReference>